<sequence>MTENETYLKLTGRKLGYLLNFGESLMKPVPVCFGRGDGISRIVNGEIE</sequence>
<accession>A0A1E3X3U2</accession>
<dbReference type="Proteomes" id="UP000094056">
    <property type="component" value="Unassembled WGS sequence"/>
</dbReference>
<comment type="caution">
    <text evidence="1">The sequence shown here is derived from an EMBL/GenBank/DDBJ whole genome shotgun (WGS) entry which is preliminary data.</text>
</comment>
<name>A0A1E3X3U2_9BACT</name>
<evidence type="ECO:0000313" key="2">
    <source>
        <dbReference type="Proteomes" id="UP000094056"/>
    </source>
</evidence>
<dbReference type="AlphaFoldDB" id="A0A1E3X3U2"/>
<evidence type="ECO:0000313" key="1">
    <source>
        <dbReference type="EMBL" id="ODS30278.1"/>
    </source>
</evidence>
<dbReference type="EMBL" id="MAYW01000251">
    <property type="protein sequence ID" value="ODS30278.1"/>
    <property type="molecule type" value="Genomic_DNA"/>
</dbReference>
<protein>
    <submittedName>
        <fullName evidence="1">Uncharacterized protein</fullName>
    </submittedName>
</protein>
<proteinExistence type="predicted"/>
<reference evidence="1 2" key="1">
    <citation type="submission" date="2016-07" db="EMBL/GenBank/DDBJ databases">
        <title>Draft genome of Scalindua rubra, obtained from a brine-seawater interface in the Red Sea, sheds light on salt adaptation in anammox bacteria.</title>
        <authorList>
            <person name="Speth D.R."/>
            <person name="Lagkouvardos I."/>
            <person name="Wang Y."/>
            <person name="Qian P.-Y."/>
            <person name="Dutilh B.E."/>
            <person name="Jetten M.S."/>
        </authorList>
    </citation>
    <scope>NUCLEOTIDE SEQUENCE [LARGE SCALE GENOMIC DNA]</scope>
    <source>
        <strain evidence="1">BSI-1</strain>
    </source>
</reference>
<organism evidence="1 2">
    <name type="scientific">Candidatus Scalindua rubra</name>
    <dbReference type="NCBI Taxonomy" id="1872076"/>
    <lineage>
        <taxon>Bacteria</taxon>
        <taxon>Pseudomonadati</taxon>
        <taxon>Planctomycetota</taxon>
        <taxon>Candidatus Brocadiia</taxon>
        <taxon>Candidatus Brocadiales</taxon>
        <taxon>Candidatus Scalinduaceae</taxon>
        <taxon>Candidatus Scalindua</taxon>
    </lineage>
</organism>
<gene>
    <name evidence="1" type="ORF">SCARUB_04621</name>
</gene>